<feature type="transmembrane region" description="Helical" evidence="10">
    <location>
        <begin position="109"/>
        <end position="133"/>
    </location>
</feature>
<keyword evidence="3" id="KW-0050">Antiport</keyword>
<dbReference type="PANTHER" id="PTHR43298:SF2">
    <property type="entry name" value="FMN_FAD EXPORTER YEEO-RELATED"/>
    <property type="match status" value="1"/>
</dbReference>
<dbReference type="RefSeq" id="WP_184003781.1">
    <property type="nucleotide sequence ID" value="NZ_BAABIF010000012.1"/>
</dbReference>
<organism evidence="11 12">
    <name type="scientific">Stakelama sediminis</name>
    <dbReference type="NCBI Taxonomy" id="463200"/>
    <lineage>
        <taxon>Bacteria</taxon>
        <taxon>Pseudomonadati</taxon>
        <taxon>Pseudomonadota</taxon>
        <taxon>Alphaproteobacteria</taxon>
        <taxon>Sphingomonadales</taxon>
        <taxon>Sphingomonadaceae</taxon>
        <taxon>Stakelama</taxon>
    </lineage>
</organism>
<keyword evidence="4" id="KW-1003">Cell membrane</keyword>
<reference evidence="11 12" key="1">
    <citation type="submission" date="2020-08" db="EMBL/GenBank/DDBJ databases">
        <title>Genomic Encyclopedia of Type Strains, Phase IV (KMG-IV): sequencing the most valuable type-strain genomes for metagenomic binning, comparative biology and taxonomic classification.</title>
        <authorList>
            <person name="Goeker M."/>
        </authorList>
    </citation>
    <scope>NUCLEOTIDE SEQUENCE [LARGE SCALE GENOMIC DNA]</scope>
    <source>
        <strain evidence="11 12">DSM 27203</strain>
    </source>
</reference>
<feature type="transmembrane region" description="Helical" evidence="10">
    <location>
        <begin position="175"/>
        <end position="194"/>
    </location>
</feature>
<evidence type="ECO:0000313" key="12">
    <source>
        <dbReference type="Proteomes" id="UP000554342"/>
    </source>
</evidence>
<gene>
    <name evidence="11" type="ORF">FHR23_002189</name>
</gene>
<evidence type="ECO:0000256" key="8">
    <source>
        <dbReference type="ARBA" id="ARBA00023136"/>
    </source>
</evidence>
<feature type="transmembrane region" description="Helical" evidence="10">
    <location>
        <begin position="329"/>
        <end position="351"/>
    </location>
</feature>
<keyword evidence="7" id="KW-0406">Ion transport</keyword>
<dbReference type="GO" id="GO:0005886">
    <property type="term" value="C:plasma membrane"/>
    <property type="evidence" value="ECO:0007669"/>
    <property type="project" value="UniProtKB-SubCell"/>
</dbReference>
<dbReference type="NCBIfam" id="TIGR00797">
    <property type="entry name" value="matE"/>
    <property type="match status" value="1"/>
</dbReference>
<dbReference type="InterPro" id="IPR050222">
    <property type="entry name" value="MATE_MdtK"/>
</dbReference>
<feature type="transmembrane region" description="Helical" evidence="10">
    <location>
        <begin position="66"/>
        <end position="88"/>
    </location>
</feature>
<keyword evidence="8 10" id="KW-0472">Membrane</keyword>
<keyword evidence="12" id="KW-1185">Reference proteome</keyword>
<dbReference type="AlphaFoldDB" id="A0A840YZK5"/>
<protein>
    <recommendedName>
        <fullName evidence="9">Multidrug-efflux transporter</fullName>
    </recommendedName>
</protein>
<sequence length="471" mass="49739">MTAAATTSAPLAGPPPRSWRGELRALLKLALPLVGANLLQMAVYSSDVIFVARLGTDALAAATLGVYLYAVLLFALIGLVNAAAPIIAAELGRRRHAVREVRRSVRMGLWLSVIASLPMMLLLAHGATLLGWMGQDPHASAQAGRYLDILLISMIPAVAGNVLRITVSALGRPNWAMAVTALGLLVNIVGNWLLVFGNMGFPRLGLTGAAIASVTTVYLMLIAYVLILYGDRKLRRYRLFGNWWRPEWSRLAEMVRLGVPIAVTMTFEGAIFSAATFLMGLIGVTEVAAHAVAMQIAAITFQVPYGIAQAATIRVGMGYGARDADWIGLAGRTALALGIGFMGLAALALLAWPRLFIHAYLTTGDANAETIALAVRYLSIAAAFQLFDGAQAVAAGVLRGLQDTRVPMVLAGLGYWVAGFGAAVLFGFGLGWKGIGIWIGLATGLAVVAVLLGSRWAMRTRLGLLPQGANA</sequence>
<feature type="transmembrane region" description="Helical" evidence="10">
    <location>
        <begin position="257"/>
        <end position="282"/>
    </location>
</feature>
<keyword evidence="2" id="KW-0813">Transport</keyword>
<dbReference type="GO" id="GO:0015297">
    <property type="term" value="F:antiporter activity"/>
    <property type="evidence" value="ECO:0007669"/>
    <property type="project" value="UniProtKB-KW"/>
</dbReference>
<dbReference type="GO" id="GO:0042910">
    <property type="term" value="F:xenobiotic transmembrane transporter activity"/>
    <property type="evidence" value="ECO:0007669"/>
    <property type="project" value="InterPro"/>
</dbReference>
<keyword evidence="5 10" id="KW-0812">Transmembrane</keyword>
<name>A0A840YZK5_9SPHN</name>
<dbReference type="CDD" id="cd13131">
    <property type="entry name" value="MATE_NorM_like"/>
    <property type="match status" value="1"/>
</dbReference>
<dbReference type="GO" id="GO:0006811">
    <property type="term" value="P:monoatomic ion transport"/>
    <property type="evidence" value="ECO:0007669"/>
    <property type="project" value="UniProtKB-KW"/>
</dbReference>
<feature type="transmembrane region" description="Helical" evidence="10">
    <location>
        <begin position="145"/>
        <end position="163"/>
    </location>
</feature>
<evidence type="ECO:0000313" key="11">
    <source>
        <dbReference type="EMBL" id="MBB5719251.1"/>
    </source>
</evidence>
<feature type="transmembrane region" description="Helical" evidence="10">
    <location>
        <begin position="409"/>
        <end position="429"/>
    </location>
</feature>
<dbReference type="PIRSF" id="PIRSF006603">
    <property type="entry name" value="DinF"/>
    <property type="match status" value="1"/>
</dbReference>
<feature type="transmembrane region" description="Helical" evidence="10">
    <location>
        <begin position="25"/>
        <end position="46"/>
    </location>
</feature>
<evidence type="ECO:0000256" key="2">
    <source>
        <dbReference type="ARBA" id="ARBA00022448"/>
    </source>
</evidence>
<evidence type="ECO:0000256" key="4">
    <source>
        <dbReference type="ARBA" id="ARBA00022475"/>
    </source>
</evidence>
<evidence type="ECO:0000256" key="7">
    <source>
        <dbReference type="ARBA" id="ARBA00023065"/>
    </source>
</evidence>
<evidence type="ECO:0000256" key="6">
    <source>
        <dbReference type="ARBA" id="ARBA00022989"/>
    </source>
</evidence>
<evidence type="ECO:0000256" key="9">
    <source>
        <dbReference type="ARBA" id="ARBA00031636"/>
    </source>
</evidence>
<dbReference type="InterPro" id="IPR002528">
    <property type="entry name" value="MATE_fam"/>
</dbReference>
<feature type="transmembrane region" description="Helical" evidence="10">
    <location>
        <begin position="206"/>
        <end position="229"/>
    </location>
</feature>
<comment type="caution">
    <text evidence="11">The sequence shown here is derived from an EMBL/GenBank/DDBJ whole genome shotgun (WGS) entry which is preliminary data.</text>
</comment>
<dbReference type="InterPro" id="IPR048279">
    <property type="entry name" value="MdtK-like"/>
</dbReference>
<evidence type="ECO:0000256" key="10">
    <source>
        <dbReference type="SAM" id="Phobius"/>
    </source>
</evidence>
<dbReference type="EMBL" id="JACIJI010000003">
    <property type="protein sequence ID" value="MBB5719251.1"/>
    <property type="molecule type" value="Genomic_DNA"/>
</dbReference>
<proteinExistence type="predicted"/>
<evidence type="ECO:0000256" key="1">
    <source>
        <dbReference type="ARBA" id="ARBA00004429"/>
    </source>
</evidence>
<dbReference type="Proteomes" id="UP000554342">
    <property type="component" value="Unassembled WGS sequence"/>
</dbReference>
<dbReference type="Pfam" id="PF01554">
    <property type="entry name" value="MatE"/>
    <property type="match status" value="2"/>
</dbReference>
<keyword evidence="6 10" id="KW-1133">Transmembrane helix</keyword>
<evidence type="ECO:0000256" key="3">
    <source>
        <dbReference type="ARBA" id="ARBA00022449"/>
    </source>
</evidence>
<feature type="transmembrane region" description="Helical" evidence="10">
    <location>
        <begin position="435"/>
        <end position="453"/>
    </location>
</feature>
<evidence type="ECO:0000256" key="5">
    <source>
        <dbReference type="ARBA" id="ARBA00022692"/>
    </source>
</evidence>
<comment type="subcellular location">
    <subcellularLocation>
        <location evidence="1">Cell inner membrane</location>
        <topology evidence="1">Multi-pass membrane protein</topology>
    </subcellularLocation>
</comment>
<feature type="transmembrane region" description="Helical" evidence="10">
    <location>
        <begin position="288"/>
        <end position="308"/>
    </location>
</feature>
<accession>A0A840YZK5</accession>
<dbReference type="PANTHER" id="PTHR43298">
    <property type="entry name" value="MULTIDRUG RESISTANCE PROTEIN NORM-RELATED"/>
    <property type="match status" value="1"/>
</dbReference>